<accession>A0ABU4FZT4</accession>
<dbReference type="EMBL" id="JAUBDH010000005">
    <property type="protein sequence ID" value="MDW0110223.1"/>
    <property type="molecule type" value="Genomic_DNA"/>
</dbReference>
<dbReference type="Proteomes" id="UP001280629">
    <property type="component" value="Unassembled WGS sequence"/>
</dbReference>
<organism evidence="1 2">
    <name type="scientific">Sporosarcina aquimarina</name>
    <dbReference type="NCBI Taxonomy" id="114975"/>
    <lineage>
        <taxon>Bacteria</taxon>
        <taxon>Bacillati</taxon>
        <taxon>Bacillota</taxon>
        <taxon>Bacilli</taxon>
        <taxon>Bacillales</taxon>
        <taxon>Caryophanaceae</taxon>
        <taxon>Sporosarcina</taxon>
    </lineage>
</organism>
<dbReference type="RefSeq" id="WP_317935777.1">
    <property type="nucleotide sequence ID" value="NZ_JAUBDH010000005.1"/>
</dbReference>
<dbReference type="PANTHER" id="PTHR14911">
    <property type="entry name" value="THUMP DOMAIN-CONTAINING"/>
    <property type="match status" value="1"/>
</dbReference>
<keyword evidence="1" id="KW-0489">Methyltransferase</keyword>
<sequence length="315" mass="35464">MSNTPVNHLYTFSRHTDERELCRLEMRAFFDKDTQENYIFSEISIDPSRSPFMKERLDVLITCNSIQEIADYVSKFTDDGQRFLIRCLNTMALGETAKIPHPDRRKIERTIGMAIPGEADMFHPDILYGVVQIGQKYLFGYLTESISVWRQHVKKPEMYSTALSTRVARAVSNIAVPHPEGVKAIDPCCGIGNVLVEALSMGIDMDGRDINPLAVLGSRKNIKHFGLSGNVTPGPIEEAPGHYDAAVIDMPYNLYTHVTREQQASILQSARSLTDKLVIVTIESMDDLLVEAGFEILDRCIAKKAHFEREVVVCR</sequence>
<evidence type="ECO:0000313" key="1">
    <source>
        <dbReference type="EMBL" id="MDW0110223.1"/>
    </source>
</evidence>
<dbReference type="InterPro" id="IPR029063">
    <property type="entry name" value="SAM-dependent_MTases_sf"/>
</dbReference>
<evidence type="ECO:0000313" key="2">
    <source>
        <dbReference type="Proteomes" id="UP001280629"/>
    </source>
</evidence>
<dbReference type="SUPFAM" id="SSF53335">
    <property type="entry name" value="S-adenosyl-L-methionine-dependent methyltransferases"/>
    <property type="match status" value="1"/>
</dbReference>
<keyword evidence="2" id="KW-1185">Reference proteome</keyword>
<proteinExistence type="predicted"/>
<gene>
    <name evidence="1" type="ORF">QT716_09275</name>
</gene>
<dbReference type="GO" id="GO:0008168">
    <property type="term" value="F:methyltransferase activity"/>
    <property type="evidence" value="ECO:0007669"/>
    <property type="project" value="UniProtKB-KW"/>
</dbReference>
<keyword evidence="1" id="KW-0808">Transferase</keyword>
<dbReference type="Gene3D" id="3.40.50.150">
    <property type="entry name" value="Vaccinia Virus protein VP39"/>
    <property type="match status" value="1"/>
</dbReference>
<dbReference type="GO" id="GO:0032259">
    <property type="term" value="P:methylation"/>
    <property type="evidence" value="ECO:0007669"/>
    <property type="project" value="UniProtKB-KW"/>
</dbReference>
<reference evidence="1 2" key="1">
    <citation type="submission" date="2023-06" db="EMBL/GenBank/DDBJ databases">
        <title>Sporosarcina sp. nov., isolated from Korean traditional fermented seafood 'Jeotgal'.</title>
        <authorList>
            <person name="Yang A.-I."/>
            <person name="Shin N.-R."/>
        </authorList>
    </citation>
    <scope>NUCLEOTIDE SEQUENCE [LARGE SCALE GENOMIC DNA]</scope>
    <source>
        <strain evidence="1 2">KCTC3840</strain>
    </source>
</reference>
<name>A0ABU4FZT4_9BACL</name>
<protein>
    <submittedName>
        <fullName evidence="1">RNA methyltransferase</fullName>
    </submittedName>
</protein>
<comment type="caution">
    <text evidence="1">The sequence shown here is derived from an EMBL/GenBank/DDBJ whole genome shotgun (WGS) entry which is preliminary data.</text>
</comment>
<dbReference type="PANTHER" id="PTHR14911:SF13">
    <property type="entry name" value="TRNA (GUANINE(6)-N2)-METHYLTRANSFERASE THUMP3"/>
    <property type="match status" value="1"/>
</dbReference>